<dbReference type="RefSeq" id="WP_129622727.1">
    <property type="nucleotide sequence ID" value="NZ_LR215043.1"/>
</dbReference>
<proteinExistence type="predicted"/>
<protein>
    <submittedName>
        <fullName evidence="8">Membrane transport protein</fullName>
    </submittedName>
</protein>
<evidence type="ECO:0000256" key="1">
    <source>
        <dbReference type="ARBA" id="ARBA00004141"/>
    </source>
</evidence>
<dbReference type="PANTHER" id="PTHR36838">
    <property type="entry name" value="AUXIN EFFLUX CARRIER FAMILY PROTEIN"/>
    <property type="match status" value="1"/>
</dbReference>
<keyword evidence="2" id="KW-0813">Transport</keyword>
<evidence type="ECO:0000256" key="4">
    <source>
        <dbReference type="ARBA" id="ARBA00022692"/>
    </source>
</evidence>
<dbReference type="GO" id="GO:0016020">
    <property type="term" value="C:membrane"/>
    <property type="evidence" value="ECO:0007669"/>
    <property type="project" value="UniProtKB-SubCell"/>
</dbReference>
<dbReference type="AlphaFoldDB" id="A0A449B9M0"/>
<accession>A0A449B9M0</accession>
<evidence type="ECO:0000256" key="2">
    <source>
        <dbReference type="ARBA" id="ARBA00022448"/>
    </source>
</evidence>
<name>A0A449B9M0_9BACT</name>
<dbReference type="Pfam" id="PF03547">
    <property type="entry name" value="Mem_trans"/>
    <property type="match status" value="1"/>
</dbReference>
<dbReference type="EMBL" id="LR215043">
    <property type="protein sequence ID" value="VEU77868.1"/>
    <property type="molecule type" value="Genomic_DNA"/>
</dbReference>
<dbReference type="Proteomes" id="UP000290876">
    <property type="component" value="Chromosome"/>
</dbReference>
<feature type="transmembrane region" description="Helical" evidence="7">
    <location>
        <begin position="82"/>
        <end position="104"/>
    </location>
</feature>
<sequence length="427" mass="46854">MTTSTPWDNFKGLITAQGMWGAVIVTLMFILIGYYVTKKGIFTREINGKLAKFTLEFALPFLTISAFMAAANKDLAKQVGVVLGLSLAFYLIFHTLAYLVANFFPRMVPKFINRQAEALFKRTQEKNPGNLETFERFREAYLVDYRQKLMAIQAMIAYGSLQFFAVPIVDAMKGVVFDEYARALLQVWNLPYMIGAFGFLPLIYSGDKFSKKNAKNILKQVFSPMMICLYVSLLLWAIQFIPGADTKFVANAAYSAKHPYTLSTVEPKLASGTYWETFRIQLPALGNAIDTGSKIISPLAWLVIGGSLAVSDVKKAAKNPTVWITTVRKLFTLPLVVFLVVLGLVAGGVFGEKGNSTAILLVLLAATPPAAVCTIFSVTANHKYVNLTSEVSTLSTIGALIAMPVWTIIAKLSFDAIYPVGALPVVA</sequence>
<feature type="transmembrane region" description="Helical" evidence="7">
    <location>
        <begin position="149"/>
        <end position="169"/>
    </location>
</feature>
<keyword evidence="5 7" id="KW-1133">Transmembrane helix</keyword>
<gene>
    <name evidence="8" type="ORF">NCTC10184_00081</name>
</gene>
<feature type="transmembrane region" description="Helical" evidence="7">
    <location>
        <begin position="391"/>
        <end position="409"/>
    </location>
</feature>
<feature type="transmembrane region" description="Helical" evidence="7">
    <location>
        <begin position="49"/>
        <end position="70"/>
    </location>
</feature>
<dbReference type="KEGG" id="mcob:NCTC10184_00081"/>
<evidence type="ECO:0000256" key="6">
    <source>
        <dbReference type="ARBA" id="ARBA00023136"/>
    </source>
</evidence>
<feature type="transmembrane region" description="Helical" evidence="7">
    <location>
        <begin position="357"/>
        <end position="379"/>
    </location>
</feature>
<evidence type="ECO:0000313" key="8">
    <source>
        <dbReference type="EMBL" id="VEU77868.1"/>
    </source>
</evidence>
<evidence type="ECO:0000256" key="7">
    <source>
        <dbReference type="SAM" id="Phobius"/>
    </source>
</evidence>
<feature type="transmembrane region" description="Helical" evidence="7">
    <location>
        <begin position="20"/>
        <end position="37"/>
    </location>
</feature>
<feature type="transmembrane region" description="Helical" evidence="7">
    <location>
        <begin position="189"/>
        <end position="205"/>
    </location>
</feature>
<evidence type="ECO:0000256" key="5">
    <source>
        <dbReference type="ARBA" id="ARBA00022989"/>
    </source>
</evidence>
<keyword evidence="4 7" id="KW-0812">Transmembrane</keyword>
<organism evidence="8 9">
    <name type="scientific">Mycoplasmopsis columbinasalis</name>
    <dbReference type="NCBI Taxonomy" id="114880"/>
    <lineage>
        <taxon>Bacteria</taxon>
        <taxon>Bacillati</taxon>
        <taxon>Mycoplasmatota</taxon>
        <taxon>Mycoplasmoidales</taxon>
        <taxon>Metamycoplasmataceae</taxon>
        <taxon>Mycoplasmopsis</taxon>
    </lineage>
</organism>
<keyword evidence="3" id="KW-1003">Cell membrane</keyword>
<keyword evidence="9" id="KW-1185">Reference proteome</keyword>
<feature type="transmembrane region" description="Helical" evidence="7">
    <location>
        <begin position="331"/>
        <end position="351"/>
    </location>
</feature>
<evidence type="ECO:0000256" key="3">
    <source>
        <dbReference type="ARBA" id="ARBA00022475"/>
    </source>
</evidence>
<dbReference type="InterPro" id="IPR004776">
    <property type="entry name" value="Mem_transp_PIN-like"/>
</dbReference>
<dbReference type="GO" id="GO:0055085">
    <property type="term" value="P:transmembrane transport"/>
    <property type="evidence" value="ECO:0007669"/>
    <property type="project" value="InterPro"/>
</dbReference>
<comment type="subcellular location">
    <subcellularLocation>
        <location evidence="1">Membrane</location>
        <topology evidence="1">Multi-pass membrane protein</topology>
    </subcellularLocation>
</comment>
<feature type="transmembrane region" description="Helical" evidence="7">
    <location>
        <begin position="295"/>
        <end position="311"/>
    </location>
</feature>
<dbReference type="OrthoDB" id="394527at2"/>
<keyword evidence="6 7" id="KW-0472">Membrane</keyword>
<evidence type="ECO:0000313" key="9">
    <source>
        <dbReference type="Proteomes" id="UP000290876"/>
    </source>
</evidence>
<feature type="transmembrane region" description="Helical" evidence="7">
    <location>
        <begin position="217"/>
        <end position="238"/>
    </location>
</feature>
<reference evidence="8 9" key="1">
    <citation type="submission" date="2019-01" db="EMBL/GenBank/DDBJ databases">
        <authorList>
            <consortium name="Pathogen Informatics"/>
        </authorList>
    </citation>
    <scope>NUCLEOTIDE SEQUENCE [LARGE SCALE GENOMIC DNA]</scope>
    <source>
        <strain evidence="8 9">NCTC10184</strain>
    </source>
</reference>